<evidence type="ECO:0008006" key="6">
    <source>
        <dbReference type="Google" id="ProtNLM"/>
    </source>
</evidence>
<sequence length="239" mass="24316">MRLAIGICAALLLGGAIGEAPAQTAPNTSRTPGRAAPPPSPGTAPPLGTYVGTANGACRIWVPGIVTGAVEWTGGCRNGLAEGPGTATWPSAQGAVATTGNFRNGALNGAGSRANADGGRYEGAFTMTMPHGPGVYVAANGQRYEGPFVWGAPNGIGRVTFPNGDRFEGGVVNGMGDGQGIYTWANGDRYEGNQTAGYPDGQGRFVSGNQVFEGTWTRGCYYGAGGTRIAVVRPMAECR</sequence>
<keyword evidence="3" id="KW-0732">Signal</keyword>
<dbReference type="Proteomes" id="UP001196068">
    <property type="component" value="Unassembled WGS sequence"/>
</dbReference>
<evidence type="ECO:0000256" key="3">
    <source>
        <dbReference type="SAM" id="SignalP"/>
    </source>
</evidence>
<evidence type="ECO:0000313" key="5">
    <source>
        <dbReference type="Proteomes" id="UP001196068"/>
    </source>
</evidence>
<keyword evidence="1" id="KW-0677">Repeat</keyword>
<protein>
    <recommendedName>
        <fullName evidence="6">MORN repeat-containing protein</fullName>
    </recommendedName>
</protein>
<organism evidence="4 5">
    <name type="scientific">Plastoroseomonas arctica</name>
    <dbReference type="NCBI Taxonomy" id="1509237"/>
    <lineage>
        <taxon>Bacteria</taxon>
        <taxon>Pseudomonadati</taxon>
        <taxon>Pseudomonadota</taxon>
        <taxon>Alphaproteobacteria</taxon>
        <taxon>Acetobacterales</taxon>
        <taxon>Acetobacteraceae</taxon>
        <taxon>Plastoroseomonas</taxon>
    </lineage>
</organism>
<name>A0AAF1KL82_9PROT</name>
<feature type="signal peptide" evidence="3">
    <location>
        <begin position="1"/>
        <end position="22"/>
    </location>
</feature>
<dbReference type="EMBL" id="JAAEDH010000043">
    <property type="protein sequence ID" value="MBR0657570.1"/>
    <property type="molecule type" value="Genomic_DNA"/>
</dbReference>
<evidence type="ECO:0000256" key="1">
    <source>
        <dbReference type="ARBA" id="ARBA00022737"/>
    </source>
</evidence>
<dbReference type="SMART" id="SM00698">
    <property type="entry name" value="MORN"/>
    <property type="match status" value="4"/>
</dbReference>
<dbReference type="PANTHER" id="PTHR23084">
    <property type="entry name" value="PHOSPHATIDYLINOSITOL-4-PHOSPHATE 5-KINASE RELATED"/>
    <property type="match status" value="1"/>
</dbReference>
<feature type="chain" id="PRO_5042080674" description="MORN repeat-containing protein" evidence="3">
    <location>
        <begin position="23"/>
        <end position="239"/>
    </location>
</feature>
<dbReference type="PANTHER" id="PTHR23084:SF263">
    <property type="entry name" value="MORN REPEAT-CONTAINING PROTEIN 1"/>
    <property type="match status" value="1"/>
</dbReference>
<dbReference type="InterPro" id="IPR003409">
    <property type="entry name" value="MORN"/>
</dbReference>
<feature type="compositionally biased region" description="Pro residues" evidence="2">
    <location>
        <begin position="35"/>
        <end position="44"/>
    </location>
</feature>
<gene>
    <name evidence="4" type="ORF">GXW79_21020</name>
</gene>
<dbReference type="AlphaFoldDB" id="A0AAF1KL82"/>
<dbReference type="Gene3D" id="2.20.110.10">
    <property type="entry name" value="Histone H3 K4-specific methyltransferase SET7/9 N-terminal domain"/>
    <property type="match status" value="2"/>
</dbReference>
<evidence type="ECO:0000313" key="4">
    <source>
        <dbReference type="EMBL" id="MBR0657570.1"/>
    </source>
</evidence>
<comment type="caution">
    <text evidence="4">The sequence shown here is derived from an EMBL/GenBank/DDBJ whole genome shotgun (WGS) entry which is preliminary data.</text>
</comment>
<reference evidence="4" key="2">
    <citation type="journal article" date="2021" name="Syst. Appl. Microbiol.">
        <title>Roseomonas hellenica sp. nov., isolated from roots of wild-growing Alkanna tinctoria.</title>
        <authorList>
            <person name="Rat A."/>
            <person name="Naranjo H.D."/>
            <person name="Lebbe L."/>
            <person name="Cnockaert M."/>
            <person name="Krigas N."/>
            <person name="Grigoriadou K."/>
            <person name="Maloupa E."/>
            <person name="Willems A."/>
        </authorList>
    </citation>
    <scope>NUCLEOTIDE SEQUENCE</scope>
    <source>
        <strain evidence="4">LMG 28251</strain>
    </source>
</reference>
<proteinExistence type="predicted"/>
<dbReference type="Pfam" id="PF02493">
    <property type="entry name" value="MORN"/>
    <property type="match status" value="5"/>
</dbReference>
<feature type="region of interest" description="Disordered" evidence="2">
    <location>
        <begin position="22"/>
        <end position="48"/>
    </location>
</feature>
<evidence type="ECO:0000256" key="2">
    <source>
        <dbReference type="SAM" id="MobiDB-lite"/>
    </source>
</evidence>
<reference evidence="4" key="1">
    <citation type="submission" date="2020-01" db="EMBL/GenBank/DDBJ databases">
        <authorList>
            <person name="Rat A."/>
        </authorList>
    </citation>
    <scope>NUCLEOTIDE SEQUENCE</scope>
    <source>
        <strain evidence="4">LMG 28251</strain>
    </source>
</reference>
<accession>A0AAF1KL82</accession>
<dbReference type="SUPFAM" id="SSF82185">
    <property type="entry name" value="Histone H3 K4-specific methyltransferase SET7/9 N-terminal domain"/>
    <property type="match status" value="1"/>
</dbReference>
<dbReference type="RefSeq" id="WP_211876430.1">
    <property type="nucleotide sequence ID" value="NZ_JAAEDH010000043.1"/>
</dbReference>
<keyword evidence="5" id="KW-1185">Reference proteome</keyword>